<comment type="function">
    <text evidence="1">Site-specific tyrosine recombinase, which acts by catalyzing the cutting and rejoining of the recombining DNA molecules.</text>
</comment>
<gene>
    <name evidence="9" type="ORF">SAMN02746066_04514</name>
</gene>
<reference evidence="9 10" key="1">
    <citation type="submission" date="2016-11" db="EMBL/GenBank/DDBJ databases">
        <authorList>
            <person name="Jaros S."/>
            <person name="Januszkiewicz K."/>
            <person name="Wedrychowicz H."/>
        </authorList>
    </citation>
    <scope>NUCLEOTIDE SEQUENCE [LARGE SCALE GENOMIC DNA]</scope>
    <source>
        <strain evidence="9 10">DSM 15930</strain>
    </source>
</reference>
<feature type="domain" description="Core-binding (CB)" evidence="8">
    <location>
        <begin position="60"/>
        <end position="161"/>
    </location>
</feature>
<accession>A0A1M7NI11</accession>
<dbReference type="InterPro" id="IPR004107">
    <property type="entry name" value="Integrase_SAM-like_N"/>
</dbReference>
<evidence type="ECO:0000256" key="3">
    <source>
        <dbReference type="ARBA" id="ARBA00022908"/>
    </source>
</evidence>
<comment type="similarity">
    <text evidence="2">Belongs to the 'phage' integrase family.</text>
</comment>
<dbReference type="PROSITE" id="PS51900">
    <property type="entry name" value="CB"/>
    <property type="match status" value="1"/>
</dbReference>
<evidence type="ECO:0000259" key="8">
    <source>
        <dbReference type="PROSITE" id="PS51900"/>
    </source>
</evidence>
<dbReference type="InterPro" id="IPR013762">
    <property type="entry name" value="Integrase-like_cat_sf"/>
</dbReference>
<evidence type="ECO:0000256" key="6">
    <source>
        <dbReference type="PROSITE-ProRule" id="PRU01248"/>
    </source>
</evidence>
<dbReference type="InterPro" id="IPR044068">
    <property type="entry name" value="CB"/>
</dbReference>
<evidence type="ECO:0000256" key="1">
    <source>
        <dbReference type="ARBA" id="ARBA00003283"/>
    </source>
</evidence>
<dbReference type="AlphaFoldDB" id="A0A1M7NI11"/>
<dbReference type="PROSITE" id="PS51898">
    <property type="entry name" value="TYR_RECOMBINASE"/>
    <property type="match status" value="1"/>
</dbReference>
<dbReference type="InterPro" id="IPR010998">
    <property type="entry name" value="Integrase_recombinase_N"/>
</dbReference>
<keyword evidence="10" id="KW-1185">Reference proteome</keyword>
<dbReference type="InterPro" id="IPR050090">
    <property type="entry name" value="Tyrosine_recombinase_XerCD"/>
</dbReference>
<dbReference type="STRING" id="1120996.SAMN02746066_04514"/>
<sequence length="404" mass="46634">MKGSVQQKKSTGKWYPVIYDKETKKHKWGKGYTSKRVAETELRKLLNAYDDGKIKYGKNETFESVYNDWIEMIAPELYKSVTQMICIKSYMKKHVIPMFGDTEIDRIETKDLQRFFYKLKVDKWIDDKDNPGKKIVIKQPASAATKKKIYSPLNSIFKSAKKWGLIDVNPCDDVELKSPALLQKDTWTSEDIFYFFSLENVLQSDYYLPFLILATTGMRRSEACGLKWSDFHETYVLLNQGLDQYGNETDLKTNGSHRRIDLMGLTISAINEQKKKQQLIGQNIVTAPNICKYIITDSFNKPINPSVISKNFRKMIIKNNKDNERKLPQIPLKNLRHSFATMLIYEESVNIKVVSEVLGHARTSTTQNFYQASAVSMHSTAVNNLENTIFKKSLEKPLEAKKKA</sequence>
<keyword evidence="3" id="KW-0229">DNA integration</keyword>
<keyword evidence="4 6" id="KW-0238">DNA-binding</keyword>
<proteinExistence type="inferred from homology"/>
<dbReference type="PANTHER" id="PTHR30349">
    <property type="entry name" value="PHAGE INTEGRASE-RELATED"/>
    <property type="match status" value="1"/>
</dbReference>
<dbReference type="GO" id="GO:0003677">
    <property type="term" value="F:DNA binding"/>
    <property type="evidence" value="ECO:0007669"/>
    <property type="project" value="UniProtKB-UniRule"/>
</dbReference>
<dbReference type="PANTHER" id="PTHR30349:SF64">
    <property type="entry name" value="PROPHAGE INTEGRASE INTD-RELATED"/>
    <property type="match status" value="1"/>
</dbReference>
<keyword evidence="5" id="KW-0233">DNA recombination</keyword>
<dbReference type="InterPro" id="IPR011010">
    <property type="entry name" value="DNA_brk_join_enz"/>
</dbReference>
<dbReference type="InterPro" id="IPR002104">
    <property type="entry name" value="Integrase_catalytic"/>
</dbReference>
<protein>
    <submittedName>
        <fullName evidence="9">Site-specific recombinase XerD</fullName>
    </submittedName>
</protein>
<dbReference type="EMBL" id="FRCP01000029">
    <property type="protein sequence ID" value="SHN03400.1"/>
    <property type="molecule type" value="Genomic_DNA"/>
</dbReference>
<dbReference type="Gene3D" id="1.10.443.10">
    <property type="entry name" value="Intergrase catalytic core"/>
    <property type="match status" value="1"/>
</dbReference>
<evidence type="ECO:0000256" key="5">
    <source>
        <dbReference type="ARBA" id="ARBA00023172"/>
    </source>
</evidence>
<evidence type="ECO:0000313" key="9">
    <source>
        <dbReference type="EMBL" id="SHN03400.1"/>
    </source>
</evidence>
<dbReference type="Pfam" id="PF00589">
    <property type="entry name" value="Phage_integrase"/>
    <property type="match status" value="1"/>
</dbReference>
<name>A0A1M7NI11_9FIRM</name>
<dbReference type="GO" id="GO:0015074">
    <property type="term" value="P:DNA integration"/>
    <property type="evidence" value="ECO:0007669"/>
    <property type="project" value="UniProtKB-KW"/>
</dbReference>
<dbReference type="Pfam" id="PF14659">
    <property type="entry name" value="Phage_int_SAM_3"/>
    <property type="match status" value="1"/>
</dbReference>
<evidence type="ECO:0000256" key="4">
    <source>
        <dbReference type="ARBA" id="ARBA00023125"/>
    </source>
</evidence>
<evidence type="ECO:0000313" key="10">
    <source>
        <dbReference type="Proteomes" id="UP000184038"/>
    </source>
</evidence>
<dbReference type="Gene3D" id="1.10.150.130">
    <property type="match status" value="1"/>
</dbReference>
<dbReference type="CDD" id="cd01189">
    <property type="entry name" value="INT_ICEBs1_C_like"/>
    <property type="match status" value="1"/>
</dbReference>
<feature type="domain" description="Tyr recombinase" evidence="7">
    <location>
        <begin position="182"/>
        <end position="383"/>
    </location>
</feature>
<dbReference type="OrthoDB" id="9803188at2"/>
<dbReference type="GO" id="GO:0006310">
    <property type="term" value="P:DNA recombination"/>
    <property type="evidence" value="ECO:0007669"/>
    <property type="project" value="UniProtKB-KW"/>
</dbReference>
<dbReference type="SUPFAM" id="SSF56349">
    <property type="entry name" value="DNA breaking-rejoining enzymes"/>
    <property type="match status" value="1"/>
</dbReference>
<dbReference type="Proteomes" id="UP000184038">
    <property type="component" value="Unassembled WGS sequence"/>
</dbReference>
<dbReference type="RefSeq" id="WP_073291706.1">
    <property type="nucleotide sequence ID" value="NZ_FRCP01000029.1"/>
</dbReference>
<organism evidence="9 10">
    <name type="scientific">Anaerosporobacter mobilis DSM 15930</name>
    <dbReference type="NCBI Taxonomy" id="1120996"/>
    <lineage>
        <taxon>Bacteria</taxon>
        <taxon>Bacillati</taxon>
        <taxon>Bacillota</taxon>
        <taxon>Clostridia</taxon>
        <taxon>Lachnospirales</taxon>
        <taxon>Lachnospiraceae</taxon>
        <taxon>Anaerosporobacter</taxon>
    </lineage>
</organism>
<evidence type="ECO:0000256" key="2">
    <source>
        <dbReference type="ARBA" id="ARBA00008857"/>
    </source>
</evidence>
<evidence type="ECO:0000259" key="7">
    <source>
        <dbReference type="PROSITE" id="PS51898"/>
    </source>
</evidence>